<name>A0ACB8B5F5_9AGAM</name>
<evidence type="ECO:0000313" key="1">
    <source>
        <dbReference type="EMBL" id="KAH7921006.1"/>
    </source>
</evidence>
<organism evidence="1 2">
    <name type="scientific">Leucogyrophana mollusca</name>
    <dbReference type="NCBI Taxonomy" id="85980"/>
    <lineage>
        <taxon>Eukaryota</taxon>
        <taxon>Fungi</taxon>
        <taxon>Dikarya</taxon>
        <taxon>Basidiomycota</taxon>
        <taxon>Agaricomycotina</taxon>
        <taxon>Agaricomycetes</taxon>
        <taxon>Agaricomycetidae</taxon>
        <taxon>Boletales</taxon>
        <taxon>Boletales incertae sedis</taxon>
        <taxon>Leucogyrophana</taxon>
    </lineage>
</organism>
<comment type="caution">
    <text evidence="1">The sequence shown here is derived from an EMBL/GenBank/DDBJ whole genome shotgun (WGS) entry which is preliminary data.</text>
</comment>
<sequence>MLLKTAVVSLLAAAGLAAAKDVPWAATIWDGPIEDSNHKFDPHTGTVPYEGGACGGCQNFDHTVNDHFTGLYFAPLDHKMGINFYKDVGCEGGWLGWFQGYQKLTFSKSQETKLKDSSSFRVCFPKKL</sequence>
<proteinExistence type="predicted"/>
<dbReference type="Proteomes" id="UP000790709">
    <property type="component" value="Unassembled WGS sequence"/>
</dbReference>
<reference evidence="1" key="1">
    <citation type="journal article" date="2021" name="New Phytol.">
        <title>Evolutionary innovations through gain and loss of genes in the ectomycorrhizal Boletales.</title>
        <authorList>
            <person name="Wu G."/>
            <person name="Miyauchi S."/>
            <person name="Morin E."/>
            <person name="Kuo A."/>
            <person name="Drula E."/>
            <person name="Varga T."/>
            <person name="Kohler A."/>
            <person name="Feng B."/>
            <person name="Cao Y."/>
            <person name="Lipzen A."/>
            <person name="Daum C."/>
            <person name="Hundley H."/>
            <person name="Pangilinan J."/>
            <person name="Johnson J."/>
            <person name="Barry K."/>
            <person name="LaButti K."/>
            <person name="Ng V."/>
            <person name="Ahrendt S."/>
            <person name="Min B."/>
            <person name="Choi I.G."/>
            <person name="Park H."/>
            <person name="Plett J.M."/>
            <person name="Magnuson J."/>
            <person name="Spatafora J.W."/>
            <person name="Nagy L.G."/>
            <person name="Henrissat B."/>
            <person name="Grigoriev I.V."/>
            <person name="Yang Z.L."/>
            <person name="Xu J."/>
            <person name="Martin F.M."/>
        </authorList>
    </citation>
    <scope>NUCLEOTIDE SEQUENCE</scope>
    <source>
        <strain evidence="1">KUC20120723A-06</strain>
    </source>
</reference>
<keyword evidence="2" id="KW-1185">Reference proteome</keyword>
<dbReference type="EMBL" id="MU266547">
    <property type="protein sequence ID" value="KAH7921006.1"/>
    <property type="molecule type" value="Genomic_DNA"/>
</dbReference>
<accession>A0ACB8B5F5</accession>
<evidence type="ECO:0000313" key="2">
    <source>
        <dbReference type="Proteomes" id="UP000790709"/>
    </source>
</evidence>
<gene>
    <name evidence="1" type="ORF">BV22DRAFT_1049948</name>
</gene>
<protein>
    <submittedName>
        <fullName evidence="1">Uncharacterized protein</fullName>
    </submittedName>
</protein>